<dbReference type="VEuPathDB" id="FungiDB:RhiirFUN_021321"/>
<feature type="compositionally biased region" description="Basic and acidic residues" evidence="1">
    <location>
        <begin position="106"/>
        <end position="131"/>
    </location>
</feature>
<evidence type="ECO:0000256" key="1">
    <source>
        <dbReference type="SAM" id="MobiDB-lite"/>
    </source>
</evidence>
<name>A0A2N1MFY9_9GLOM</name>
<reference evidence="2 3" key="1">
    <citation type="submission" date="2016-04" db="EMBL/GenBank/DDBJ databases">
        <title>Genome analyses suggest a sexual origin of heterokaryosis in a supposedly ancient asexual fungus.</title>
        <authorList>
            <person name="Ropars J."/>
            <person name="Sedzielewska K."/>
            <person name="Noel J."/>
            <person name="Charron P."/>
            <person name="Farinelli L."/>
            <person name="Marton T."/>
            <person name="Kruger M."/>
            <person name="Pelin A."/>
            <person name="Brachmann A."/>
            <person name="Corradi N."/>
        </authorList>
    </citation>
    <scope>NUCLEOTIDE SEQUENCE [LARGE SCALE GENOMIC DNA]</scope>
    <source>
        <strain evidence="2 3">C2</strain>
    </source>
</reference>
<dbReference type="AlphaFoldDB" id="A0A2N1MFY9"/>
<sequence length="145" mass="17065">MKPNNFFRLKQKIISLAEKSKIFQEYTTLNDNFKKRLENENHYQDVKKVREKRPILESPSKWSDIEDEEDRNKAFIAIVSEEIEGNEEEDGITETSPSKKNSGLLQREKEEGKEQQKETLEQETNLEERRNYILIKDQGGFGGIN</sequence>
<feature type="region of interest" description="Disordered" evidence="1">
    <location>
        <begin position="81"/>
        <end position="145"/>
    </location>
</feature>
<accession>A0A2N1MFY9</accession>
<evidence type="ECO:0000313" key="3">
    <source>
        <dbReference type="Proteomes" id="UP000233469"/>
    </source>
</evidence>
<dbReference type="VEuPathDB" id="FungiDB:FUN_015200"/>
<dbReference type="Proteomes" id="UP000233469">
    <property type="component" value="Unassembled WGS sequence"/>
</dbReference>
<feature type="compositionally biased region" description="Acidic residues" evidence="1">
    <location>
        <begin position="81"/>
        <end position="92"/>
    </location>
</feature>
<protein>
    <submittedName>
        <fullName evidence="2">Uncharacterized protein</fullName>
    </submittedName>
</protein>
<organism evidence="2 3">
    <name type="scientific">Rhizophagus irregularis</name>
    <dbReference type="NCBI Taxonomy" id="588596"/>
    <lineage>
        <taxon>Eukaryota</taxon>
        <taxon>Fungi</taxon>
        <taxon>Fungi incertae sedis</taxon>
        <taxon>Mucoromycota</taxon>
        <taxon>Glomeromycotina</taxon>
        <taxon>Glomeromycetes</taxon>
        <taxon>Glomerales</taxon>
        <taxon>Glomeraceae</taxon>
        <taxon>Rhizophagus</taxon>
    </lineage>
</organism>
<reference evidence="2 3" key="2">
    <citation type="submission" date="2017-10" db="EMBL/GenBank/DDBJ databases">
        <title>Extensive intraspecific genome diversity in a model arbuscular mycorrhizal fungus.</title>
        <authorList>
            <person name="Chen E.C.H."/>
            <person name="Morin E."/>
            <person name="Baudet D."/>
            <person name="Noel J."/>
            <person name="Ndikumana S."/>
            <person name="Charron P."/>
            <person name="St-Onge C."/>
            <person name="Giorgi J."/>
            <person name="Grigoriev I.V."/>
            <person name="Roux C."/>
            <person name="Martin F.M."/>
            <person name="Corradi N."/>
        </authorList>
    </citation>
    <scope>NUCLEOTIDE SEQUENCE [LARGE SCALE GENOMIC DNA]</scope>
    <source>
        <strain evidence="2 3">C2</strain>
    </source>
</reference>
<gene>
    <name evidence="2" type="ORF">RhiirC2_793138</name>
</gene>
<proteinExistence type="predicted"/>
<dbReference type="EMBL" id="LLXL01002545">
    <property type="protein sequence ID" value="PKK60563.1"/>
    <property type="molecule type" value="Genomic_DNA"/>
</dbReference>
<comment type="caution">
    <text evidence="2">The sequence shown here is derived from an EMBL/GenBank/DDBJ whole genome shotgun (WGS) entry which is preliminary data.</text>
</comment>
<evidence type="ECO:0000313" key="2">
    <source>
        <dbReference type="EMBL" id="PKK60563.1"/>
    </source>
</evidence>